<dbReference type="PRINTS" id="PR00081">
    <property type="entry name" value="GDHRDH"/>
</dbReference>
<dbReference type="Proteomes" id="UP000470384">
    <property type="component" value="Unassembled WGS sequence"/>
</dbReference>
<dbReference type="InterPro" id="IPR057326">
    <property type="entry name" value="KR_dom"/>
</dbReference>
<evidence type="ECO:0000259" key="5">
    <source>
        <dbReference type="SMART" id="SM00822"/>
    </source>
</evidence>
<dbReference type="GO" id="GO:0016491">
    <property type="term" value="F:oxidoreductase activity"/>
    <property type="evidence" value="ECO:0007669"/>
    <property type="project" value="UniProtKB-KW"/>
</dbReference>
<protein>
    <submittedName>
        <fullName evidence="6">SDR family NAD(P)-dependent oxidoreductase</fullName>
    </submittedName>
</protein>
<dbReference type="Pfam" id="PF00106">
    <property type="entry name" value="adh_short"/>
    <property type="match status" value="1"/>
</dbReference>
<proteinExistence type="inferred from homology"/>
<dbReference type="InterPro" id="IPR036291">
    <property type="entry name" value="NAD(P)-bd_dom_sf"/>
</dbReference>
<evidence type="ECO:0000313" key="7">
    <source>
        <dbReference type="Proteomes" id="UP000470384"/>
    </source>
</evidence>
<evidence type="ECO:0000256" key="1">
    <source>
        <dbReference type="ARBA" id="ARBA00006484"/>
    </source>
</evidence>
<keyword evidence="3" id="KW-0560">Oxidoreductase</keyword>
<dbReference type="CDD" id="cd05233">
    <property type="entry name" value="SDR_c"/>
    <property type="match status" value="1"/>
</dbReference>
<feature type="domain" description="Ketoreductase" evidence="5">
    <location>
        <begin position="7"/>
        <end position="194"/>
    </location>
</feature>
<accession>A0A845QEP8</accession>
<dbReference type="RefSeq" id="WP_160588906.1">
    <property type="nucleotide sequence ID" value="NZ_BMHN01000001.1"/>
</dbReference>
<dbReference type="PRINTS" id="PR00080">
    <property type="entry name" value="SDRFAMILY"/>
</dbReference>
<dbReference type="PANTHER" id="PTHR43391">
    <property type="entry name" value="RETINOL DEHYDROGENASE-RELATED"/>
    <property type="match status" value="1"/>
</dbReference>
<dbReference type="SUPFAM" id="SSF51735">
    <property type="entry name" value="NAD(P)-binding Rossmann-fold domains"/>
    <property type="match status" value="1"/>
</dbReference>
<evidence type="ECO:0000256" key="4">
    <source>
        <dbReference type="RuleBase" id="RU000363"/>
    </source>
</evidence>
<evidence type="ECO:0000256" key="2">
    <source>
        <dbReference type="ARBA" id="ARBA00022857"/>
    </source>
</evidence>
<dbReference type="EMBL" id="WXYQ01000012">
    <property type="protein sequence ID" value="NBG96909.1"/>
    <property type="molecule type" value="Genomic_DNA"/>
</dbReference>
<comment type="similarity">
    <text evidence="1 4">Belongs to the short-chain dehydrogenases/reductases (SDR) family.</text>
</comment>
<sequence length="272" mass="29221">MDSFDGKVVVITGGATGIGFSFAKRFGEDGARLVIAGRRKDRVDEAVAALEALGYQAAGAACDVAKRGDVEALADFAWSTFGQADVLLNNAGVSQTARGSILTLDLGEYDRVYGINIYGMLHGIQVFGTRFVEQGTPAAIYNVGSENSFFPAVPGSSAYISSKHAVLAITEQLAEDVPDFIDVSLITPGWVASEMTDGFPGAMETDRYTAIVMPQLKAGHFFAVSHAYNMVHIDKRHDALRAAFDTYAPRYDGDDEFDVRTAIARAMARAKR</sequence>
<dbReference type="InterPro" id="IPR002347">
    <property type="entry name" value="SDR_fam"/>
</dbReference>
<organism evidence="6 7">
    <name type="scientific">Pyruvatibacter mobilis</name>
    <dbReference type="NCBI Taxonomy" id="1712261"/>
    <lineage>
        <taxon>Bacteria</taxon>
        <taxon>Pseudomonadati</taxon>
        <taxon>Pseudomonadota</taxon>
        <taxon>Alphaproteobacteria</taxon>
        <taxon>Hyphomicrobiales</taxon>
        <taxon>Parvibaculaceae</taxon>
        <taxon>Pyruvatibacter</taxon>
    </lineage>
</organism>
<evidence type="ECO:0000313" key="6">
    <source>
        <dbReference type="EMBL" id="NBG96909.1"/>
    </source>
</evidence>
<comment type="caution">
    <text evidence="6">The sequence shown here is derived from an EMBL/GenBank/DDBJ whole genome shotgun (WGS) entry which is preliminary data.</text>
</comment>
<keyword evidence="7" id="KW-1185">Reference proteome</keyword>
<keyword evidence="2" id="KW-0521">NADP</keyword>
<gene>
    <name evidence="6" type="ORF">GTQ45_14310</name>
</gene>
<name>A0A845QEP8_9HYPH</name>
<dbReference type="GeneID" id="300654248"/>
<reference evidence="6 7" key="1">
    <citation type="journal article" date="2016" name="Int. J. Syst. Evol. Microbiol.">
        <title>Pyruvatibacter mobilis gen. nov., sp. nov., a marine bacterium from the culture broth of Picochlorum sp. 122.</title>
        <authorList>
            <person name="Wang G."/>
            <person name="Tang M."/>
            <person name="Wu H."/>
            <person name="Dai S."/>
            <person name="Li T."/>
            <person name="Chen C."/>
            <person name="He H."/>
            <person name="Fan J."/>
            <person name="Xiang W."/>
            <person name="Li X."/>
        </authorList>
    </citation>
    <scope>NUCLEOTIDE SEQUENCE [LARGE SCALE GENOMIC DNA]</scope>
    <source>
        <strain evidence="6 7">GYP-11</strain>
    </source>
</reference>
<evidence type="ECO:0000256" key="3">
    <source>
        <dbReference type="ARBA" id="ARBA00023002"/>
    </source>
</evidence>
<dbReference type="PANTHER" id="PTHR43391:SF14">
    <property type="entry name" value="DEHYDROGENASE_REDUCTASE SDR FAMILY PROTEIN 7-LIKE"/>
    <property type="match status" value="1"/>
</dbReference>
<dbReference type="OrthoDB" id="4690547at2"/>
<dbReference type="SMART" id="SM00822">
    <property type="entry name" value="PKS_KR"/>
    <property type="match status" value="1"/>
</dbReference>
<dbReference type="Gene3D" id="3.40.50.720">
    <property type="entry name" value="NAD(P)-binding Rossmann-like Domain"/>
    <property type="match status" value="1"/>
</dbReference>
<dbReference type="AlphaFoldDB" id="A0A845QEP8"/>